<dbReference type="InterPro" id="IPR018035">
    <property type="entry name" value="Flagellar_FliH/T3SS_HrpE"/>
</dbReference>
<evidence type="ECO:0000313" key="12">
    <source>
        <dbReference type="Proteomes" id="UP000182998"/>
    </source>
</evidence>
<keyword evidence="7" id="KW-1006">Bacterial flagellum protein export</keyword>
<dbReference type="Proteomes" id="UP000032414">
    <property type="component" value="Chromosome I"/>
</dbReference>
<dbReference type="EMBL" id="LN614830">
    <property type="protein sequence ID" value="CEG60451.1"/>
    <property type="molecule type" value="Genomic_DNA"/>
</dbReference>
<keyword evidence="4" id="KW-0813">Transport</keyword>
<feature type="domain" description="Flagellar assembly protein FliH/Type III secretion system HrpE" evidence="8">
    <location>
        <begin position="69"/>
        <end position="195"/>
    </location>
</feature>
<comment type="function">
    <text evidence="1">Needed for flagellar regrowth and assembly.</text>
</comment>
<evidence type="ECO:0000256" key="4">
    <source>
        <dbReference type="ARBA" id="ARBA00022448"/>
    </source>
</evidence>
<dbReference type="PANTHER" id="PTHR34982:SF1">
    <property type="entry name" value="FLAGELLAR ASSEMBLY PROTEIN FLIH"/>
    <property type="match status" value="1"/>
</dbReference>
<proteinExistence type="inferred from homology"/>
<evidence type="ECO:0000256" key="6">
    <source>
        <dbReference type="ARBA" id="ARBA00022927"/>
    </source>
</evidence>
<dbReference type="KEGG" id="tmc:LMI_1136"/>
<dbReference type="GO" id="GO:0044781">
    <property type="term" value="P:bacterial-type flagellum organization"/>
    <property type="evidence" value="ECO:0007669"/>
    <property type="project" value="UniProtKB-KW"/>
</dbReference>
<evidence type="ECO:0000256" key="1">
    <source>
        <dbReference type="ARBA" id="ARBA00003041"/>
    </source>
</evidence>
<comment type="similarity">
    <text evidence="2">Belongs to the FliH family.</text>
</comment>
<dbReference type="Proteomes" id="UP000182998">
    <property type="component" value="Unassembled WGS sequence"/>
</dbReference>
<reference evidence="11" key="1">
    <citation type="submission" date="2014-09" db="EMBL/GenBank/DDBJ databases">
        <authorList>
            <person name="Gomez-Valero L."/>
        </authorList>
    </citation>
    <scope>NUCLEOTIDE SEQUENCE [LARGE SCALE GENOMIC DNA]</scope>
    <source>
        <strain evidence="11">ATCC33218</strain>
    </source>
</reference>
<dbReference type="GO" id="GO:0005829">
    <property type="term" value="C:cytosol"/>
    <property type="evidence" value="ECO:0007669"/>
    <property type="project" value="TreeGrafter"/>
</dbReference>
<keyword evidence="9" id="KW-0969">Cilium</keyword>
<dbReference type="OrthoDB" id="5651317at2"/>
<dbReference type="InterPro" id="IPR051472">
    <property type="entry name" value="T3SS_Stator/FliH"/>
</dbReference>
<evidence type="ECO:0000256" key="3">
    <source>
        <dbReference type="ARBA" id="ARBA00016507"/>
    </source>
</evidence>
<keyword evidence="9" id="KW-0966">Cell projection</keyword>
<sequence length="212" mass="24461">MDNPDFQPLYEEKDKESFSIWDIKSPEPEITESIDSEEELAKECEFIREEAKKAGYQEGLQQAASHVQKKQQELAHWLDLLQHPAKLLDNELNQEIVQTILWICEVCIGVELSIHPEKLLTLIDVIKPELPLLQGKKQLLLNPEDADYLMNELKPSGDSELIQFIIPDPSLARGDFYLKSDFSDLDGRVKTRLKNLLKSYLQNDNHDDMDSE</sequence>
<evidence type="ECO:0000259" key="8">
    <source>
        <dbReference type="Pfam" id="PF02108"/>
    </source>
</evidence>
<dbReference type="RefSeq" id="WP_045098858.1">
    <property type="nucleotide sequence ID" value="NZ_CP020614.1"/>
</dbReference>
<evidence type="ECO:0000313" key="10">
    <source>
        <dbReference type="EMBL" id="SCX79093.1"/>
    </source>
</evidence>
<keyword evidence="9" id="KW-0282">Flagellum</keyword>
<evidence type="ECO:0000313" key="11">
    <source>
        <dbReference type="Proteomes" id="UP000032414"/>
    </source>
</evidence>
<evidence type="ECO:0000256" key="7">
    <source>
        <dbReference type="ARBA" id="ARBA00023225"/>
    </source>
</evidence>
<evidence type="ECO:0000256" key="2">
    <source>
        <dbReference type="ARBA" id="ARBA00006602"/>
    </source>
</evidence>
<keyword evidence="12" id="KW-1185">Reference proteome</keyword>
<dbReference type="STRING" id="451.B6N58_09830"/>
<evidence type="ECO:0000313" key="9">
    <source>
        <dbReference type="EMBL" id="CEG60451.1"/>
    </source>
</evidence>
<dbReference type="GO" id="GO:0015031">
    <property type="term" value="P:protein transport"/>
    <property type="evidence" value="ECO:0007669"/>
    <property type="project" value="UniProtKB-KW"/>
</dbReference>
<protein>
    <recommendedName>
        <fullName evidence="3">Flagellar assembly protein FliH</fullName>
    </recommendedName>
</protein>
<dbReference type="AlphaFoldDB" id="A0A098GG41"/>
<reference evidence="10 12" key="3">
    <citation type="submission" date="2016-10" db="EMBL/GenBank/DDBJ databases">
        <authorList>
            <person name="Varghese N."/>
            <person name="Submissions S."/>
        </authorList>
    </citation>
    <scope>NUCLEOTIDE SEQUENCE [LARGE SCALE GENOMIC DNA]</scope>
    <source>
        <strain evidence="10 12">ATCC 33218</strain>
    </source>
</reference>
<dbReference type="PANTHER" id="PTHR34982">
    <property type="entry name" value="YOP PROTEINS TRANSLOCATION PROTEIN L"/>
    <property type="match status" value="1"/>
</dbReference>
<dbReference type="HOGENOM" id="CLU_1298492_0_0_6"/>
<keyword evidence="5" id="KW-1005">Bacterial flagellum biogenesis</keyword>
<gene>
    <name evidence="9" type="ORF">LMI_1136</name>
    <name evidence="10" type="ORF">SAMN02982997_00029</name>
</gene>
<organism evidence="9 11">
    <name type="scientific">Legionella micdadei</name>
    <name type="common">Tatlockia micdadei</name>
    <dbReference type="NCBI Taxonomy" id="451"/>
    <lineage>
        <taxon>Bacteria</taxon>
        <taxon>Pseudomonadati</taxon>
        <taxon>Pseudomonadota</taxon>
        <taxon>Gammaproteobacteria</taxon>
        <taxon>Legionellales</taxon>
        <taxon>Legionellaceae</taxon>
        <taxon>Legionella</taxon>
    </lineage>
</organism>
<dbReference type="Pfam" id="PF02108">
    <property type="entry name" value="FliH"/>
    <property type="match status" value="1"/>
</dbReference>
<dbReference type="PATRIC" id="fig|451.8.peg.1858"/>
<accession>A0A098GG41</accession>
<evidence type="ECO:0000256" key="5">
    <source>
        <dbReference type="ARBA" id="ARBA00022795"/>
    </source>
</evidence>
<reference evidence="9" key="2">
    <citation type="submission" date="2014-09" db="EMBL/GenBank/DDBJ databases">
        <authorList>
            <person name="GOMEZ-VALERO Laura"/>
        </authorList>
    </citation>
    <scope>NUCLEOTIDE SEQUENCE</scope>
    <source>
        <strain evidence="9">ATCC33218</strain>
    </source>
</reference>
<dbReference type="EMBL" id="FMVN01000001">
    <property type="protein sequence ID" value="SCX79093.1"/>
    <property type="molecule type" value="Genomic_DNA"/>
</dbReference>
<name>A0A098GG41_LEGMI</name>
<keyword evidence="6" id="KW-0653">Protein transport</keyword>